<keyword evidence="4" id="KW-1185">Reference proteome</keyword>
<protein>
    <recommendedName>
        <fullName evidence="5">Mid2 domain-containing protein</fullName>
    </recommendedName>
</protein>
<evidence type="ECO:0008006" key="5">
    <source>
        <dbReference type="Google" id="ProtNLM"/>
    </source>
</evidence>
<reference evidence="3 4" key="1">
    <citation type="submission" date="2019-10" db="EMBL/GenBank/DDBJ databases">
        <authorList>
            <person name="Palmer J.M."/>
        </authorList>
    </citation>
    <scope>NUCLEOTIDE SEQUENCE [LARGE SCALE GENOMIC DNA]</scope>
    <source>
        <strain evidence="3 4">TWF696</strain>
    </source>
</reference>
<dbReference type="Proteomes" id="UP001375240">
    <property type="component" value="Unassembled WGS sequence"/>
</dbReference>
<evidence type="ECO:0000256" key="1">
    <source>
        <dbReference type="SAM" id="Phobius"/>
    </source>
</evidence>
<name>A0AAV9U6A8_9PEZI</name>
<accession>A0AAV9U6A8</accession>
<proteinExistence type="predicted"/>
<keyword evidence="1" id="KW-1133">Transmembrane helix</keyword>
<keyword evidence="2" id="KW-0732">Signal</keyword>
<keyword evidence="1" id="KW-0472">Membrane</keyword>
<dbReference type="AlphaFoldDB" id="A0AAV9U6A8"/>
<feature type="chain" id="PRO_5043821707" description="Mid2 domain-containing protein" evidence="2">
    <location>
        <begin position="25"/>
        <end position="248"/>
    </location>
</feature>
<evidence type="ECO:0000313" key="3">
    <source>
        <dbReference type="EMBL" id="KAK6336136.1"/>
    </source>
</evidence>
<dbReference type="EMBL" id="JAVHNQ010000011">
    <property type="protein sequence ID" value="KAK6336136.1"/>
    <property type="molecule type" value="Genomic_DNA"/>
</dbReference>
<evidence type="ECO:0000256" key="2">
    <source>
        <dbReference type="SAM" id="SignalP"/>
    </source>
</evidence>
<organism evidence="3 4">
    <name type="scientific">Orbilia brochopaga</name>
    <dbReference type="NCBI Taxonomy" id="3140254"/>
    <lineage>
        <taxon>Eukaryota</taxon>
        <taxon>Fungi</taxon>
        <taxon>Dikarya</taxon>
        <taxon>Ascomycota</taxon>
        <taxon>Pezizomycotina</taxon>
        <taxon>Orbiliomycetes</taxon>
        <taxon>Orbiliales</taxon>
        <taxon>Orbiliaceae</taxon>
        <taxon>Orbilia</taxon>
    </lineage>
</organism>
<comment type="caution">
    <text evidence="3">The sequence shown here is derived from an EMBL/GenBank/DDBJ whole genome shotgun (WGS) entry which is preliminary data.</text>
</comment>
<evidence type="ECO:0000313" key="4">
    <source>
        <dbReference type="Proteomes" id="UP001375240"/>
    </source>
</evidence>
<feature type="transmembrane region" description="Helical" evidence="1">
    <location>
        <begin position="203"/>
        <end position="227"/>
    </location>
</feature>
<feature type="signal peptide" evidence="2">
    <location>
        <begin position="1"/>
        <end position="24"/>
    </location>
</feature>
<sequence length="248" mass="25252">MPPSAIRLLLLVLSALFLSPRTHAQQALPKTESYTIESVSSYAFLRSCARCCFGGTALCFTASNILTNAVGCTINSCLCSRSDISTAALDHISSCVNLSCSGAGGDISVGQKVFNEYCDSYLGVANAGPVTDDSGSSSRGPPAGTVTVTVPLTTVTTTLRTATVDGGTTITSFIATNLENGQPAATSTVIVTAAGGLNSSDKVGLGVGLGIGLPILALAVVFGFAWARQRAVAYPPDIPGPHMDQIQG</sequence>
<gene>
    <name evidence="3" type="ORF">TWF696_001703</name>
</gene>
<keyword evidence="1" id="KW-0812">Transmembrane</keyword>